<proteinExistence type="predicted"/>
<comment type="caution">
    <text evidence="1">The sequence shown here is derived from an EMBL/GenBank/DDBJ whole genome shotgun (WGS) entry which is preliminary data.</text>
</comment>
<name>J9GCB0_9ZZZZ</name>
<dbReference type="EMBL" id="AMCI01003812">
    <property type="protein sequence ID" value="EJW99422.1"/>
    <property type="molecule type" value="Genomic_DNA"/>
</dbReference>
<dbReference type="AlphaFoldDB" id="J9GCB0"/>
<gene>
    <name evidence="1" type="ORF">EVA_12473</name>
</gene>
<evidence type="ECO:0000313" key="1">
    <source>
        <dbReference type="EMBL" id="EJW99422.1"/>
    </source>
</evidence>
<sequence>MTLLVTVLFTAVRSSQAPSKSTTKLWQLWKSALPLLPCTTLLTSPVSMPARQLWVTFPW</sequence>
<organism evidence="1">
    <name type="scientific">gut metagenome</name>
    <dbReference type="NCBI Taxonomy" id="749906"/>
    <lineage>
        <taxon>unclassified sequences</taxon>
        <taxon>metagenomes</taxon>
        <taxon>organismal metagenomes</taxon>
    </lineage>
</organism>
<reference evidence="1" key="1">
    <citation type="journal article" date="2012" name="PLoS ONE">
        <title>Gene sets for utilization of primary and secondary nutrition supplies in the distal gut of endangered iberian lynx.</title>
        <authorList>
            <person name="Alcaide M."/>
            <person name="Messina E."/>
            <person name="Richter M."/>
            <person name="Bargiela R."/>
            <person name="Peplies J."/>
            <person name="Huws S.A."/>
            <person name="Newbold C.J."/>
            <person name="Golyshin P.N."/>
            <person name="Simon M.A."/>
            <person name="Lopez G."/>
            <person name="Yakimov M.M."/>
            <person name="Ferrer M."/>
        </authorList>
    </citation>
    <scope>NUCLEOTIDE SEQUENCE</scope>
</reference>
<protein>
    <submittedName>
        <fullName evidence="1">Uncharacterized protein</fullName>
    </submittedName>
</protein>
<accession>J9GCB0</accession>